<proteinExistence type="predicted"/>
<gene>
    <name evidence="2" type="ORF">QJS10_CPA01g01828</name>
</gene>
<feature type="compositionally biased region" description="Basic and acidic residues" evidence="1">
    <location>
        <begin position="12"/>
        <end position="25"/>
    </location>
</feature>
<name>A0AAV9FLV3_ACOCL</name>
<evidence type="ECO:0000256" key="1">
    <source>
        <dbReference type="SAM" id="MobiDB-lite"/>
    </source>
</evidence>
<keyword evidence="3" id="KW-1185">Reference proteome</keyword>
<dbReference type="AlphaFoldDB" id="A0AAV9FLV3"/>
<feature type="compositionally biased region" description="Low complexity" evidence="1">
    <location>
        <begin position="49"/>
        <end position="64"/>
    </location>
</feature>
<feature type="region of interest" description="Disordered" evidence="1">
    <location>
        <begin position="1"/>
        <end position="25"/>
    </location>
</feature>
<evidence type="ECO:0000313" key="3">
    <source>
        <dbReference type="Proteomes" id="UP001180020"/>
    </source>
</evidence>
<reference evidence="2" key="1">
    <citation type="journal article" date="2023" name="Nat. Commun.">
        <title>Diploid and tetraploid genomes of Acorus and the evolution of monocots.</title>
        <authorList>
            <person name="Ma L."/>
            <person name="Liu K.W."/>
            <person name="Li Z."/>
            <person name="Hsiao Y.Y."/>
            <person name="Qi Y."/>
            <person name="Fu T."/>
            <person name="Tang G.D."/>
            <person name="Zhang D."/>
            <person name="Sun W.H."/>
            <person name="Liu D.K."/>
            <person name="Li Y."/>
            <person name="Chen G.Z."/>
            <person name="Liu X.D."/>
            <person name="Liao X.Y."/>
            <person name="Jiang Y.T."/>
            <person name="Yu X."/>
            <person name="Hao Y."/>
            <person name="Huang J."/>
            <person name="Zhao X.W."/>
            <person name="Ke S."/>
            <person name="Chen Y.Y."/>
            <person name="Wu W.L."/>
            <person name="Hsu J.L."/>
            <person name="Lin Y.F."/>
            <person name="Huang M.D."/>
            <person name="Li C.Y."/>
            <person name="Huang L."/>
            <person name="Wang Z.W."/>
            <person name="Zhao X."/>
            <person name="Zhong W.Y."/>
            <person name="Peng D.H."/>
            <person name="Ahmad S."/>
            <person name="Lan S."/>
            <person name="Zhang J.S."/>
            <person name="Tsai W.C."/>
            <person name="Van de Peer Y."/>
            <person name="Liu Z.J."/>
        </authorList>
    </citation>
    <scope>NUCLEOTIDE SEQUENCE</scope>
    <source>
        <strain evidence="2">CP</strain>
    </source>
</reference>
<evidence type="ECO:0000313" key="2">
    <source>
        <dbReference type="EMBL" id="KAK1325764.1"/>
    </source>
</evidence>
<protein>
    <submittedName>
        <fullName evidence="2">Uncharacterized protein</fullName>
    </submittedName>
</protein>
<comment type="caution">
    <text evidence="2">The sequence shown here is derived from an EMBL/GenBank/DDBJ whole genome shotgun (WGS) entry which is preliminary data.</text>
</comment>
<feature type="compositionally biased region" description="Basic and acidic residues" evidence="1">
    <location>
        <begin position="65"/>
        <end position="80"/>
    </location>
</feature>
<dbReference type="Proteomes" id="UP001180020">
    <property type="component" value="Unassembled WGS sequence"/>
</dbReference>
<reference evidence="2" key="2">
    <citation type="submission" date="2023-06" db="EMBL/GenBank/DDBJ databases">
        <authorList>
            <person name="Ma L."/>
            <person name="Liu K.-W."/>
            <person name="Li Z."/>
            <person name="Hsiao Y.-Y."/>
            <person name="Qi Y."/>
            <person name="Fu T."/>
            <person name="Tang G."/>
            <person name="Zhang D."/>
            <person name="Sun W.-H."/>
            <person name="Liu D.-K."/>
            <person name="Li Y."/>
            <person name="Chen G.-Z."/>
            <person name="Liu X.-D."/>
            <person name="Liao X.-Y."/>
            <person name="Jiang Y.-T."/>
            <person name="Yu X."/>
            <person name="Hao Y."/>
            <person name="Huang J."/>
            <person name="Zhao X.-W."/>
            <person name="Ke S."/>
            <person name="Chen Y.-Y."/>
            <person name="Wu W.-L."/>
            <person name="Hsu J.-L."/>
            <person name="Lin Y.-F."/>
            <person name="Huang M.-D."/>
            <person name="Li C.-Y."/>
            <person name="Huang L."/>
            <person name="Wang Z.-W."/>
            <person name="Zhao X."/>
            <person name="Zhong W.-Y."/>
            <person name="Peng D.-H."/>
            <person name="Ahmad S."/>
            <person name="Lan S."/>
            <person name="Zhang J.-S."/>
            <person name="Tsai W.-C."/>
            <person name="Van De Peer Y."/>
            <person name="Liu Z.-J."/>
        </authorList>
    </citation>
    <scope>NUCLEOTIDE SEQUENCE</scope>
    <source>
        <strain evidence="2">CP</strain>
        <tissue evidence="2">Leaves</tissue>
    </source>
</reference>
<accession>A0AAV9FLV3</accession>
<dbReference type="EMBL" id="JAUJYO010000001">
    <property type="protein sequence ID" value="KAK1325764.1"/>
    <property type="molecule type" value="Genomic_DNA"/>
</dbReference>
<sequence length="110" mass="12255">MTFQNGLPSRNGLKESLIKRTPSDLRDMMGRAEKYAKVEEKSKLLKQVVAVSMSSPASTSPSSKPAREPRPKEQWGEKSRRSGSSTNEVREGQGMYFKILPSQILSKIQG</sequence>
<feature type="region of interest" description="Disordered" evidence="1">
    <location>
        <begin position="49"/>
        <end position="94"/>
    </location>
</feature>
<organism evidence="2 3">
    <name type="scientific">Acorus calamus</name>
    <name type="common">Sweet flag</name>
    <dbReference type="NCBI Taxonomy" id="4465"/>
    <lineage>
        <taxon>Eukaryota</taxon>
        <taxon>Viridiplantae</taxon>
        <taxon>Streptophyta</taxon>
        <taxon>Embryophyta</taxon>
        <taxon>Tracheophyta</taxon>
        <taxon>Spermatophyta</taxon>
        <taxon>Magnoliopsida</taxon>
        <taxon>Liliopsida</taxon>
        <taxon>Acoraceae</taxon>
        <taxon>Acorus</taxon>
    </lineage>
</organism>